<feature type="transmembrane region" description="Helical" evidence="2">
    <location>
        <begin position="398"/>
        <end position="421"/>
    </location>
</feature>
<keyword evidence="2" id="KW-0812">Transmembrane</keyword>
<feature type="region of interest" description="Disordered" evidence="1">
    <location>
        <begin position="249"/>
        <end position="383"/>
    </location>
</feature>
<keyword evidence="2" id="KW-1133">Transmembrane helix</keyword>
<protein>
    <submittedName>
        <fullName evidence="3">Uncharacterized protein</fullName>
    </submittedName>
</protein>
<evidence type="ECO:0000256" key="2">
    <source>
        <dbReference type="SAM" id="Phobius"/>
    </source>
</evidence>
<evidence type="ECO:0000313" key="4">
    <source>
        <dbReference type="Proteomes" id="UP000823388"/>
    </source>
</evidence>
<feature type="compositionally biased region" description="Basic and acidic residues" evidence="1">
    <location>
        <begin position="329"/>
        <end position="353"/>
    </location>
</feature>
<gene>
    <name evidence="3" type="ORF">PVAP13_1KG214900</name>
</gene>
<dbReference type="OrthoDB" id="1749397at2759"/>
<feature type="compositionally biased region" description="Gly residues" evidence="1">
    <location>
        <begin position="289"/>
        <end position="300"/>
    </location>
</feature>
<feature type="transmembrane region" description="Helical" evidence="2">
    <location>
        <begin position="427"/>
        <end position="449"/>
    </location>
</feature>
<sequence>MYFTGNPDWSSRARQHVRKRSMQAAKLSEGGGSSQVPPEVVGGGFYRRPVLEWLLNILEWLLNIRIYLLQWLLEPFFEFITIMTSRRPVAVRVRPEINQELLIRQRDDEAMKWVLDSGAWIHHTSNLGLLLDGGGFQFQDEIDNKENAMTPTSGNNDDAPHVHVQGRGCVRTECFEFPGVCFVDGDDARRNVVSVSQLARDHGLVTVFEPTSCHVKDKKTGQIVGEGRLCNGMYMLDSLRIVSQCIGDGGGESGRNRRDGADGGGGGGRDHQEQGNGEGDSMAERRGGGGRYGSRGGGTETGARNQEEASGSGATSGDVNEINEDSDEKEIQEMNENDKDEVKEIGEINDKGEGGGGGGGGGEGEAEGGEGEGGERGGQNFGQFSSPPHTGLFGMSRLACILWIVCIFCIAACILLPYTSWGAGVTILYMDFHSLAGFWVLFILGLQLLKTCMMQSTISKLKQIRSLLRGTSGDGGKSKEKKWGAYLRELSHQECNKQLFGLSRFDATTDPTGYRCCQLPAEAFPTSTTTRLEEFLVDSGASLHVTWKGFILFHYPQYL</sequence>
<evidence type="ECO:0000256" key="1">
    <source>
        <dbReference type="SAM" id="MobiDB-lite"/>
    </source>
</evidence>
<reference evidence="3" key="1">
    <citation type="submission" date="2020-05" db="EMBL/GenBank/DDBJ databases">
        <title>WGS assembly of Panicum virgatum.</title>
        <authorList>
            <person name="Lovell J.T."/>
            <person name="Jenkins J."/>
            <person name="Shu S."/>
            <person name="Juenger T.E."/>
            <person name="Schmutz J."/>
        </authorList>
    </citation>
    <scope>NUCLEOTIDE SEQUENCE</scope>
    <source>
        <strain evidence="3">AP13</strain>
    </source>
</reference>
<proteinExistence type="predicted"/>
<dbReference type="Proteomes" id="UP000823388">
    <property type="component" value="Chromosome 1K"/>
</dbReference>
<keyword evidence="4" id="KW-1185">Reference proteome</keyword>
<feature type="compositionally biased region" description="Gly residues" evidence="1">
    <location>
        <begin position="354"/>
        <end position="363"/>
    </location>
</feature>
<keyword evidence="2" id="KW-0472">Membrane</keyword>
<dbReference type="AlphaFoldDB" id="A0A8T0XJA0"/>
<feature type="compositionally biased region" description="Polar residues" evidence="1">
    <location>
        <begin position="308"/>
        <end position="318"/>
    </location>
</feature>
<accession>A0A8T0XJA0</accession>
<dbReference type="EMBL" id="CM029037">
    <property type="protein sequence ID" value="KAG2659008.1"/>
    <property type="molecule type" value="Genomic_DNA"/>
</dbReference>
<evidence type="ECO:0000313" key="3">
    <source>
        <dbReference type="EMBL" id="KAG2659008.1"/>
    </source>
</evidence>
<name>A0A8T0XJA0_PANVG</name>
<comment type="caution">
    <text evidence="3">The sequence shown here is derived from an EMBL/GenBank/DDBJ whole genome shotgun (WGS) entry which is preliminary data.</text>
</comment>
<organism evidence="3 4">
    <name type="scientific">Panicum virgatum</name>
    <name type="common">Blackwell switchgrass</name>
    <dbReference type="NCBI Taxonomy" id="38727"/>
    <lineage>
        <taxon>Eukaryota</taxon>
        <taxon>Viridiplantae</taxon>
        <taxon>Streptophyta</taxon>
        <taxon>Embryophyta</taxon>
        <taxon>Tracheophyta</taxon>
        <taxon>Spermatophyta</taxon>
        <taxon>Magnoliopsida</taxon>
        <taxon>Liliopsida</taxon>
        <taxon>Poales</taxon>
        <taxon>Poaceae</taxon>
        <taxon>PACMAD clade</taxon>
        <taxon>Panicoideae</taxon>
        <taxon>Panicodae</taxon>
        <taxon>Paniceae</taxon>
        <taxon>Panicinae</taxon>
        <taxon>Panicum</taxon>
        <taxon>Panicum sect. Hiantes</taxon>
    </lineage>
</organism>